<dbReference type="EMBL" id="JYDS01000101">
    <property type="protein sequence ID" value="KRZ25466.1"/>
    <property type="molecule type" value="Genomic_DNA"/>
</dbReference>
<accession>A0A0V1IRT1</accession>
<reference evidence="1 2" key="1">
    <citation type="submission" date="2015-01" db="EMBL/GenBank/DDBJ databases">
        <title>Evolution of Trichinella species and genotypes.</title>
        <authorList>
            <person name="Korhonen P.K."/>
            <person name="Edoardo P."/>
            <person name="Giuseppe L.R."/>
            <person name="Gasser R.B."/>
        </authorList>
    </citation>
    <scope>NUCLEOTIDE SEQUENCE [LARGE SCALE GENOMIC DNA]</scope>
    <source>
        <strain evidence="1">ISS588</strain>
    </source>
</reference>
<organism evidence="1 2">
    <name type="scientific">Trichinella pseudospiralis</name>
    <name type="common">Parasitic roundworm</name>
    <dbReference type="NCBI Taxonomy" id="6337"/>
    <lineage>
        <taxon>Eukaryota</taxon>
        <taxon>Metazoa</taxon>
        <taxon>Ecdysozoa</taxon>
        <taxon>Nematoda</taxon>
        <taxon>Enoplea</taxon>
        <taxon>Dorylaimia</taxon>
        <taxon>Trichinellida</taxon>
        <taxon>Trichinellidae</taxon>
        <taxon>Trichinella</taxon>
    </lineage>
</organism>
<name>A0A0V1IRT1_TRIPS</name>
<dbReference type="AlphaFoldDB" id="A0A0V1IRT1"/>
<protein>
    <submittedName>
        <fullName evidence="1">Uncharacterized protein</fullName>
    </submittedName>
</protein>
<sequence>MTQIALVLSLKRFFEAISQVTIFNFDLINLHNTLGHLINRKKFFFSLKLLFNLKNAKDLMIHSTVNSRQTRTTRNLFKYF</sequence>
<gene>
    <name evidence="1" type="ORF">T4B_12045</name>
</gene>
<evidence type="ECO:0000313" key="2">
    <source>
        <dbReference type="Proteomes" id="UP000054805"/>
    </source>
</evidence>
<evidence type="ECO:0000313" key="1">
    <source>
        <dbReference type="EMBL" id="KRZ25466.1"/>
    </source>
</evidence>
<dbReference type="Proteomes" id="UP000054805">
    <property type="component" value="Unassembled WGS sequence"/>
</dbReference>
<comment type="caution">
    <text evidence="1">The sequence shown here is derived from an EMBL/GenBank/DDBJ whole genome shotgun (WGS) entry which is preliminary data.</text>
</comment>
<keyword evidence="2" id="KW-1185">Reference proteome</keyword>
<proteinExistence type="predicted"/>